<proteinExistence type="predicted"/>
<gene>
    <name evidence="1" type="ORF">SARC_01540</name>
</gene>
<name>A0A0L0GBP6_9EUKA</name>
<protein>
    <submittedName>
        <fullName evidence="1">Uncharacterized protein</fullName>
    </submittedName>
</protein>
<evidence type="ECO:0000313" key="2">
    <source>
        <dbReference type="Proteomes" id="UP000054560"/>
    </source>
</evidence>
<evidence type="ECO:0000313" key="1">
    <source>
        <dbReference type="EMBL" id="KNC86316.1"/>
    </source>
</evidence>
<keyword evidence="2" id="KW-1185">Reference proteome</keyword>
<dbReference type="RefSeq" id="XP_014160218.1">
    <property type="nucleotide sequence ID" value="XM_014304743.1"/>
</dbReference>
<sequence length="270" mass="31336">MRIINMHTDDKFDTRHKSIRYNGELVQSKFCTTNNVTLKPSFRWSSFSKSSFINSKKAVSAERVQVVQPSEEEIIHLFLEQTEVRHSHPCSKTGSEIHRISPDVLQRPKRLTYLSQKSYKVPNEELFERIHNPSDSDDAVDIDNSPTNLVEYTAENLKIELRSCIKNCTRRVKGVRVTWDEKVMVAPTFGANWYDRRVRKVSSMTATEQYQMYENLMRFKITEMRVHEDSVQNTNTHISTASGTIDYAKAKVVDSILSQHLVHLRRLNTA</sequence>
<dbReference type="Proteomes" id="UP000054560">
    <property type="component" value="Unassembled WGS sequence"/>
</dbReference>
<accession>A0A0L0GBP6</accession>
<reference evidence="1 2" key="1">
    <citation type="submission" date="2011-02" db="EMBL/GenBank/DDBJ databases">
        <title>The Genome Sequence of Sphaeroforma arctica JP610.</title>
        <authorList>
            <consortium name="The Broad Institute Genome Sequencing Platform"/>
            <person name="Russ C."/>
            <person name="Cuomo C."/>
            <person name="Young S.K."/>
            <person name="Zeng Q."/>
            <person name="Gargeya S."/>
            <person name="Alvarado L."/>
            <person name="Berlin A."/>
            <person name="Chapman S.B."/>
            <person name="Chen Z."/>
            <person name="Freedman E."/>
            <person name="Gellesch M."/>
            <person name="Goldberg J."/>
            <person name="Griggs A."/>
            <person name="Gujja S."/>
            <person name="Heilman E."/>
            <person name="Heiman D."/>
            <person name="Howarth C."/>
            <person name="Mehta T."/>
            <person name="Neiman D."/>
            <person name="Pearson M."/>
            <person name="Roberts A."/>
            <person name="Saif S."/>
            <person name="Shea T."/>
            <person name="Shenoy N."/>
            <person name="Sisk P."/>
            <person name="Stolte C."/>
            <person name="Sykes S."/>
            <person name="White J."/>
            <person name="Yandava C."/>
            <person name="Burger G."/>
            <person name="Gray M.W."/>
            <person name="Holland P.W.H."/>
            <person name="King N."/>
            <person name="Lang F.B.F."/>
            <person name="Roger A.J."/>
            <person name="Ruiz-Trillo I."/>
            <person name="Haas B."/>
            <person name="Nusbaum C."/>
            <person name="Birren B."/>
        </authorList>
    </citation>
    <scope>NUCLEOTIDE SEQUENCE [LARGE SCALE GENOMIC DNA]</scope>
    <source>
        <strain evidence="1 2">JP610</strain>
    </source>
</reference>
<dbReference type="AlphaFoldDB" id="A0A0L0GBP6"/>
<dbReference type="GeneID" id="25902044"/>
<dbReference type="EMBL" id="KQ241658">
    <property type="protein sequence ID" value="KNC86316.1"/>
    <property type="molecule type" value="Genomic_DNA"/>
</dbReference>
<organism evidence="1 2">
    <name type="scientific">Sphaeroforma arctica JP610</name>
    <dbReference type="NCBI Taxonomy" id="667725"/>
    <lineage>
        <taxon>Eukaryota</taxon>
        <taxon>Ichthyosporea</taxon>
        <taxon>Ichthyophonida</taxon>
        <taxon>Sphaeroforma</taxon>
    </lineage>
</organism>